<gene>
    <name evidence="2" type="ORF">MTBBW1_60025</name>
</gene>
<name>A0A1W1HI85_9BACT</name>
<accession>A0A1W1HI85</accession>
<dbReference type="AlphaFoldDB" id="A0A1W1HI85"/>
<keyword evidence="1" id="KW-1133">Transmembrane helix</keyword>
<evidence type="ECO:0000256" key="1">
    <source>
        <dbReference type="SAM" id="Phobius"/>
    </source>
</evidence>
<organism evidence="2 3">
    <name type="scientific">Desulfamplus magnetovallimortis</name>
    <dbReference type="NCBI Taxonomy" id="1246637"/>
    <lineage>
        <taxon>Bacteria</taxon>
        <taxon>Pseudomonadati</taxon>
        <taxon>Thermodesulfobacteriota</taxon>
        <taxon>Desulfobacteria</taxon>
        <taxon>Desulfobacterales</taxon>
        <taxon>Desulfobacteraceae</taxon>
        <taxon>Desulfamplus</taxon>
    </lineage>
</organism>
<proteinExistence type="predicted"/>
<dbReference type="STRING" id="1246637.MTBBW1_60025"/>
<dbReference type="Proteomes" id="UP000191931">
    <property type="component" value="Unassembled WGS sequence"/>
</dbReference>
<evidence type="ECO:0000313" key="2">
    <source>
        <dbReference type="EMBL" id="SLM32125.1"/>
    </source>
</evidence>
<reference evidence="2 3" key="1">
    <citation type="submission" date="2017-03" db="EMBL/GenBank/DDBJ databases">
        <authorList>
            <person name="Afonso C.L."/>
            <person name="Miller P.J."/>
            <person name="Scott M.A."/>
            <person name="Spackman E."/>
            <person name="Goraichik I."/>
            <person name="Dimitrov K.M."/>
            <person name="Suarez D.L."/>
            <person name="Swayne D.E."/>
        </authorList>
    </citation>
    <scope>NUCLEOTIDE SEQUENCE [LARGE SCALE GENOMIC DNA]</scope>
    <source>
        <strain evidence="2">PRJEB14757</strain>
    </source>
</reference>
<keyword evidence="1" id="KW-0812">Transmembrane</keyword>
<keyword evidence="1" id="KW-0472">Membrane</keyword>
<dbReference type="RefSeq" id="WP_080797934.1">
    <property type="nucleotide sequence ID" value="NZ_LT828540.1"/>
</dbReference>
<protein>
    <submittedName>
        <fullName evidence="2">Uncharacterized protein</fullName>
    </submittedName>
</protein>
<feature type="transmembrane region" description="Helical" evidence="1">
    <location>
        <begin position="46"/>
        <end position="64"/>
    </location>
</feature>
<dbReference type="OrthoDB" id="5460567at2"/>
<keyword evidence="3" id="KW-1185">Reference proteome</keyword>
<evidence type="ECO:0000313" key="3">
    <source>
        <dbReference type="Proteomes" id="UP000191931"/>
    </source>
</evidence>
<sequence length="72" mass="7744">MTTQAIEMVKEVETPKADTVAKAGMAGTLGITLYTGFSRGHLAQLIHPWAGIALVGFAAWHTYLNMKDKDPA</sequence>
<dbReference type="EMBL" id="FWEV01000303">
    <property type="protein sequence ID" value="SLM32125.1"/>
    <property type="molecule type" value="Genomic_DNA"/>
</dbReference>